<dbReference type="InterPro" id="IPR029063">
    <property type="entry name" value="SAM-dependent_MTases_sf"/>
</dbReference>
<evidence type="ECO:0000256" key="2">
    <source>
        <dbReference type="ARBA" id="ARBA00049400"/>
    </source>
</evidence>
<dbReference type="SUPFAM" id="SSF53335">
    <property type="entry name" value="S-adenosyl-L-methionine-dependent methyltransferases"/>
    <property type="match status" value="1"/>
</dbReference>
<sequence>MALPENPRVVALIVPRTLVKAAKTAVAEAGWWGRGRIEPLAGLGDDPAFTLPTTLPHAADSADSADSALRALGLTAYVGAIRVVSADAAPARTNAPNALTAAITAFLRAHAAPSSIPALLASAPRRWSLYPPLALLPANAFSIVPWPAFLSALSPAFLARFHRSLAHALSATHLAINAPIPSTSTLRLPHLTPLHGEFTTLWSTVTQNQIHQTWAPLHTMFSRGNITEKARVLGFPDVRGAHIADLYAGIGYFAFSYVAAGAARVWCWELSPWSVEALRRGAGMNGWGVVVVGAGEPVGEVADEVRLVVFCEDCAAAGERLRGRGKVRHVNLGLLPTSRGGWGTALEVVADGGWVHVHENVGEGEVDGCAGVVEEGLRELEGRGREVVAVGVERVKTFAPGVVHCVVDVRIG</sequence>
<comment type="catalytic activity">
    <reaction evidence="2">
        <text>4-demethylwyosine(37) in tRNA(Phe) + S-adenosyl-L-methionine = 4-demethyl-7-[(3S)-3-amino-3-carboxypropyl]wyosine(37) in tRNA(Phe) + S-methyl-5'-thioadenosine + H(+)</text>
        <dbReference type="Rhea" id="RHEA:36355"/>
        <dbReference type="Rhea" id="RHEA-COMP:10164"/>
        <dbReference type="Rhea" id="RHEA-COMP:10378"/>
        <dbReference type="ChEBI" id="CHEBI:15378"/>
        <dbReference type="ChEBI" id="CHEBI:17509"/>
        <dbReference type="ChEBI" id="CHEBI:59789"/>
        <dbReference type="ChEBI" id="CHEBI:64315"/>
        <dbReference type="ChEBI" id="CHEBI:73550"/>
        <dbReference type="EC" id="2.5.1.114"/>
    </reaction>
</comment>
<dbReference type="GO" id="GO:0032259">
    <property type="term" value="P:methylation"/>
    <property type="evidence" value="ECO:0007669"/>
    <property type="project" value="UniProtKB-KW"/>
</dbReference>
<dbReference type="Gene3D" id="3.40.50.150">
    <property type="entry name" value="Vaccinia Virus protein VP39"/>
    <property type="match status" value="1"/>
</dbReference>
<dbReference type="GO" id="GO:0008168">
    <property type="term" value="F:methyltransferase activity"/>
    <property type="evidence" value="ECO:0007669"/>
    <property type="project" value="UniProtKB-KW"/>
</dbReference>
<dbReference type="GO" id="GO:0102522">
    <property type="term" value="F:tRNA 4-demethylwyosine alpha-amino-alpha-carboxypropyltransferase activity"/>
    <property type="evidence" value="ECO:0007669"/>
    <property type="project" value="UniProtKB-EC"/>
</dbReference>
<proteinExistence type="predicted"/>
<dbReference type="Proteomes" id="UP001447188">
    <property type="component" value="Unassembled WGS sequence"/>
</dbReference>
<feature type="domain" description="SAM-dependent methyltransferase TRM5/TYW2-type" evidence="3">
    <location>
        <begin position="141"/>
        <end position="412"/>
    </location>
</feature>
<gene>
    <name evidence="4" type="primary">TRM12</name>
    <name evidence="4" type="ORF">Q9L58_006826</name>
</gene>
<keyword evidence="4" id="KW-0808">Transferase</keyword>
<comment type="caution">
    <text evidence="4">The sequence shown here is derived from an EMBL/GenBank/DDBJ whole genome shotgun (WGS) entry which is preliminary data.</text>
</comment>
<accession>A0ABR3GEB0</accession>
<keyword evidence="4" id="KW-0489">Methyltransferase</keyword>
<organism evidence="4 5">
    <name type="scientific">Discina gigas</name>
    <dbReference type="NCBI Taxonomy" id="1032678"/>
    <lineage>
        <taxon>Eukaryota</taxon>
        <taxon>Fungi</taxon>
        <taxon>Dikarya</taxon>
        <taxon>Ascomycota</taxon>
        <taxon>Pezizomycotina</taxon>
        <taxon>Pezizomycetes</taxon>
        <taxon>Pezizales</taxon>
        <taxon>Discinaceae</taxon>
        <taxon>Discina</taxon>
    </lineage>
</organism>
<keyword evidence="5" id="KW-1185">Reference proteome</keyword>
<protein>
    <recommendedName>
        <fullName evidence="1">tRNA(Phe) (4-demethylwyosine(37)-C(7)) aminocarboxypropyltransferase</fullName>
        <ecNumber evidence="1">2.5.1.114</ecNumber>
    </recommendedName>
</protein>
<dbReference type="PANTHER" id="PTHR23245:SF25">
    <property type="entry name" value="TRNA WYBUTOSINE-SYNTHESIZING PROTEIN 2 HOMOLOG"/>
    <property type="match status" value="1"/>
</dbReference>
<evidence type="ECO:0000259" key="3">
    <source>
        <dbReference type="PROSITE" id="PS51684"/>
    </source>
</evidence>
<evidence type="ECO:0000313" key="4">
    <source>
        <dbReference type="EMBL" id="KAL0634288.1"/>
    </source>
</evidence>
<name>A0ABR3GEB0_9PEZI</name>
<reference evidence="4 5" key="1">
    <citation type="submission" date="2024-02" db="EMBL/GenBank/DDBJ databases">
        <title>Discinaceae phylogenomics.</title>
        <authorList>
            <person name="Dirks A.C."/>
            <person name="James T.Y."/>
        </authorList>
    </citation>
    <scope>NUCLEOTIDE SEQUENCE [LARGE SCALE GENOMIC DNA]</scope>
    <source>
        <strain evidence="4 5">ACD0624</strain>
    </source>
</reference>
<dbReference type="InterPro" id="IPR030382">
    <property type="entry name" value="MeTrfase_TRM5/TYW2"/>
</dbReference>
<evidence type="ECO:0000256" key="1">
    <source>
        <dbReference type="ARBA" id="ARBA00012265"/>
    </source>
</evidence>
<dbReference type="PROSITE" id="PS51684">
    <property type="entry name" value="SAM_MT_TRM5_TYW2"/>
    <property type="match status" value="1"/>
</dbReference>
<evidence type="ECO:0000313" key="5">
    <source>
        <dbReference type="Proteomes" id="UP001447188"/>
    </source>
</evidence>
<dbReference type="EMBL" id="JBBBZM010000099">
    <property type="protein sequence ID" value="KAL0634288.1"/>
    <property type="molecule type" value="Genomic_DNA"/>
</dbReference>
<dbReference type="EC" id="2.5.1.114" evidence="1"/>
<dbReference type="PANTHER" id="PTHR23245">
    <property type="entry name" value="TRNA METHYLTRANSFERASE"/>
    <property type="match status" value="1"/>
</dbReference>